<dbReference type="AlphaFoldDB" id="A0A6M3KFL8"/>
<accession>A0A6M3KFL8</accession>
<name>A0A6M3KFL8_9ZZZZ</name>
<dbReference type="Gene3D" id="2.60.120.1340">
    <property type="match status" value="1"/>
</dbReference>
<sequence length="222" mass="22808">MAFPTNLDSFSTKTSGQTISESHVNDLQTAIVAVETKIGYGADTPVSGDFFKGTGTGTTGWSALASSDLPAGSIVQIVNTQTGAVDTGSTVFPNDDTIPQNDEGDEYMTLAITPTNASNKLKIDVVVCGSSGENSYTSMAALFQDSTANALAAVSSSQGETPNGTVQLILTYYMTAGTISETTFKIRAGHAAGTTWTFNGIGGARKNGGVMSSSMTITEIAV</sequence>
<evidence type="ECO:0000313" key="1">
    <source>
        <dbReference type="EMBL" id="QJA80620.1"/>
    </source>
</evidence>
<proteinExistence type="predicted"/>
<reference evidence="1" key="1">
    <citation type="submission" date="2020-03" db="EMBL/GenBank/DDBJ databases">
        <title>The deep terrestrial virosphere.</title>
        <authorList>
            <person name="Holmfeldt K."/>
            <person name="Nilsson E."/>
            <person name="Simone D."/>
            <person name="Lopez-Fernandez M."/>
            <person name="Wu X."/>
            <person name="de Brujin I."/>
            <person name="Lundin D."/>
            <person name="Andersson A."/>
            <person name="Bertilsson S."/>
            <person name="Dopson M."/>
        </authorList>
    </citation>
    <scope>NUCLEOTIDE SEQUENCE</scope>
    <source>
        <strain evidence="1">MM415A00691</strain>
    </source>
</reference>
<protein>
    <submittedName>
        <fullName evidence="1">Uncharacterized protein</fullName>
    </submittedName>
</protein>
<organism evidence="1">
    <name type="scientific">viral metagenome</name>
    <dbReference type="NCBI Taxonomy" id="1070528"/>
    <lineage>
        <taxon>unclassified sequences</taxon>
        <taxon>metagenomes</taxon>
        <taxon>organismal metagenomes</taxon>
    </lineage>
</organism>
<dbReference type="EMBL" id="MT142429">
    <property type="protein sequence ID" value="QJA80620.1"/>
    <property type="molecule type" value="Genomic_DNA"/>
</dbReference>
<gene>
    <name evidence="1" type="ORF">MM415A00691_0014</name>
</gene>